<dbReference type="AlphaFoldDB" id="A0A2R7Y3N7"/>
<dbReference type="SUPFAM" id="SSF51690">
    <property type="entry name" value="Nicotinate/Quinolinate PRTase C-terminal domain-like"/>
    <property type="match status" value="1"/>
</dbReference>
<evidence type="ECO:0000256" key="8">
    <source>
        <dbReference type="ARBA" id="ARBA00047445"/>
    </source>
</evidence>
<keyword evidence="5 9" id="KW-0662">Pyridine nucleotide biosynthesis</keyword>
<dbReference type="GO" id="GO:0009435">
    <property type="term" value="P:NAD+ biosynthetic process"/>
    <property type="evidence" value="ECO:0007669"/>
    <property type="project" value="UniProtKB-UniPathway"/>
</dbReference>
<dbReference type="GO" id="GO:0005737">
    <property type="term" value="C:cytoplasm"/>
    <property type="evidence" value="ECO:0007669"/>
    <property type="project" value="TreeGrafter"/>
</dbReference>
<dbReference type="GO" id="GO:0034213">
    <property type="term" value="P:quinolinate catabolic process"/>
    <property type="evidence" value="ECO:0007669"/>
    <property type="project" value="TreeGrafter"/>
</dbReference>
<keyword evidence="6 9" id="KW-0328">Glycosyltransferase</keyword>
<dbReference type="Proteomes" id="UP000244066">
    <property type="component" value="Unassembled WGS sequence"/>
</dbReference>
<evidence type="ECO:0000256" key="9">
    <source>
        <dbReference type="PIRNR" id="PIRNR006250"/>
    </source>
</evidence>
<comment type="subunit">
    <text evidence="4 9">Hexamer formed by 3 homodimers.</text>
</comment>
<evidence type="ECO:0000259" key="11">
    <source>
        <dbReference type="Pfam" id="PF02749"/>
    </source>
</evidence>
<dbReference type="Gene3D" id="3.90.1170.20">
    <property type="entry name" value="Quinolinate phosphoribosyl transferase, N-terminal domain"/>
    <property type="match status" value="1"/>
</dbReference>
<proteinExistence type="inferred from homology"/>
<dbReference type="Pfam" id="PF01729">
    <property type="entry name" value="QRPTase_C"/>
    <property type="match status" value="1"/>
</dbReference>
<comment type="caution">
    <text evidence="12">The sequence shown here is derived from an EMBL/GenBank/DDBJ whole genome shotgun (WGS) entry which is preliminary data.</text>
</comment>
<dbReference type="SUPFAM" id="SSF54675">
    <property type="entry name" value="Nicotinate/Quinolinate PRTase N-terminal domain-like"/>
    <property type="match status" value="1"/>
</dbReference>
<keyword evidence="7 9" id="KW-0808">Transferase</keyword>
<evidence type="ECO:0000256" key="5">
    <source>
        <dbReference type="ARBA" id="ARBA00022642"/>
    </source>
</evidence>
<dbReference type="NCBIfam" id="TIGR00078">
    <property type="entry name" value="nadC"/>
    <property type="match status" value="1"/>
</dbReference>
<feature type="domain" description="Quinolinate phosphoribosyl transferase N-terminal" evidence="11">
    <location>
        <begin position="19"/>
        <end position="102"/>
    </location>
</feature>
<dbReference type="FunFam" id="3.20.20.70:FF:000030">
    <property type="entry name" value="Nicotinate-nucleotide pyrophosphorylase, carboxylating"/>
    <property type="match status" value="1"/>
</dbReference>
<dbReference type="Pfam" id="PF02749">
    <property type="entry name" value="QRPTase_N"/>
    <property type="match status" value="1"/>
</dbReference>
<comment type="similarity">
    <text evidence="3 9">Belongs to the NadC/ModD family.</text>
</comment>
<dbReference type="InterPro" id="IPR022412">
    <property type="entry name" value="Quinolinate_PRibosylTrfase_N"/>
</dbReference>
<dbReference type="InterPro" id="IPR037128">
    <property type="entry name" value="Quinolinate_PRibosylTase_N_sf"/>
</dbReference>
<evidence type="ECO:0000256" key="3">
    <source>
        <dbReference type="ARBA" id="ARBA00009400"/>
    </source>
</evidence>
<dbReference type="FunFam" id="3.90.1170.20:FF:000001">
    <property type="entry name" value="Nicotinate-nucleotide diphosphorylase (Carboxylating)"/>
    <property type="match status" value="1"/>
</dbReference>
<evidence type="ECO:0000313" key="12">
    <source>
        <dbReference type="EMBL" id="PUA32118.1"/>
    </source>
</evidence>
<dbReference type="InterPro" id="IPR027277">
    <property type="entry name" value="NadC/ModD"/>
</dbReference>
<evidence type="ECO:0000259" key="10">
    <source>
        <dbReference type="Pfam" id="PF01729"/>
    </source>
</evidence>
<comment type="pathway">
    <text evidence="2 9">Cofactor biosynthesis; NAD(+) biosynthesis; nicotinate D-ribonucleotide from quinolinate: step 1/1.</text>
</comment>
<dbReference type="UniPathway" id="UPA00253">
    <property type="reaction ID" value="UER00331"/>
</dbReference>
<gene>
    <name evidence="12" type="ORF">B9J98_04330</name>
</gene>
<dbReference type="InterPro" id="IPR013785">
    <property type="entry name" value="Aldolase_TIM"/>
</dbReference>
<dbReference type="EMBL" id="NDWU01000009">
    <property type="protein sequence ID" value="PUA32118.1"/>
    <property type="molecule type" value="Genomic_DNA"/>
</dbReference>
<organism evidence="12 13">
    <name type="scientific">Candidatus Terraquivivens tikiterensis</name>
    <dbReference type="NCBI Taxonomy" id="1980982"/>
    <lineage>
        <taxon>Archaea</taxon>
        <taxon>Nitrososphaerota</taxon>
        <taxon>Candidatus Wolframiiraptoraceae</taxon>
        <taxon>Candidatus Terraquivivens</taxon>
    </lineage>
</organism>
<dbReference type="InterPro" id="IPR036068">
    <property type="entry name" value="Nicotinate_pribotase-like_C"/>
</dbReference>
<dbReference type="GO" id="GO:0004514">
    <property type="term" value="F:nicotinate-nucleotide diphosphorylase (carboxylating) activity"/>
    <property type="evidence" value="ECO:0007669"/>
    <property type="project" value="UniProtKB-EC"/>
</dbReference>
<evidence type="ECO:0000313" key="13">
    <source>
        <dbReference type="Proteomes" id="UP000244066"/>
    </source>
</evidence>
<dbReference type="CDD" id="cd01572">
    <property type="entry name" value="QPRTase"/>
    <property type="match status" value="1"/>
</dbReference>
<protein>
    <recommendedName>
        <fullName evidence="9">Nicotinate-nucleotide pyrophosphorylase [carboxylating]</fullName>
        <ecNumber evidence="9">2.4.2.19</ecNumber>
    </recommendedName>
    <alternativeName>
        <fullName evidence="9">Quinolinate phosphoribosyltransferase [decarboxylating]</fullName>
    </alternativeName>
</protein>
<sequence length="283" mass="30393">MASRRQLISFIEEDLGWGDITSELLIPEGAEGVGTVRAKEPGVMCGCDEARELAELMGLSFKALKSDGQAFDKGEALLELRGSIRKILAVERVLLNLLAHMCGVATLTRRIVERVRSVSPRVRVAATRKTLPGLRFFEKKAVKVGGGDTHRYDLSGMVLIKDNHLSVLGDVKLAVERARALASFAVKVEVEVSTLEEAIEAAKAGADIIMLDNMSASEIKDVIKALEAAGLRERVLLEASGGITEENAADYAATGVDIISIGEVTHSARSIDMSLDVKPISRA</sequence>
<dbReference type="PANTHER" id="PTHR32179">
    <property type="entry name" value="NICOTINATE-NUCLEOTIDE PYROPHOSPHORYLASE [CARBOXYLATING]"/>
    <property type="match status" value="1"/>
</dbReference>
<dbReference type="PIRSF" id="PIRSF006250">
    <property type="entry name" value="NadC_ModD"/>
    <property type="match status" value="1"/>
</dbReference>
<name>A0A2R7Y3N7_9ARCH</name>
<dbReference type="PANTHER" id="PTHR32179:SF3">
    <property type="entry name" value="NICOTINATE-NUCLEOTIDE PYROPHOSPHORYLASE [CARBOXYLATING]"/>
    <property type="match status" value="1"/>
</dbReference>
<evidence type="ECO:0000256" key="2">
    <source>
        <dbReference type="ARBA" id="ARBA00004893"/>
    </source>
</evidence>
<reference evidence="12 13" key="1">
    <citation type="submission" date="2017-04" db="EMBL/GenBank/DDBJ databases">
        <title>Draft Aigarchaeota genome from a New Zealand hot spring.</title>
        <authorList>
            <person name="Reysenbach A.-L."/>
            <person name="Donaho J.A."/>
            <person name="Gerhart J."/>
            <person name="Kelley J.F."/>
            <person name="Kouba K."/>
            <person name="Podar M."/>
            <person name="Stott M."/>
        </authorList>
    </citation>
    <scope>NUCLEOTIDE SEQUENCE [LARGE SCALE GENOMIC DNA]</scope>
    <source>
        <strain evidence="12">NZ13_MG1</strain>
    </source>
</reference>
<accession>A0A2R7Y3N7</accession>
<comment type="function">
    <text evidence="1 9">Involved in the catabolism of quinolinic acid (QA).</text>
</comment>
<evidence type="ECO:0000256" key="7">
    <source>
        <dbReference type="ARBA" id="ARBA00022679"/>
    </source>
</evidence>
<dbReference type="InterPro" id="IPR004393">
    <property type="entry name" value="NadC"/>
</dbReference>
<dbReference type="InterPro" id="IPR002638">
    <property type="entry name" value="Quinolinate_PRibosylTrfase_C"/>
</dbReference>
<evidence type="ECO:0000256" key="4">
    <source>
        <dbReference type="ARBA" id="ARBA00011218"/>
    </source>
</evidence>
<comment type="catalytic activity">
    <reaction evidence="8 9">
        <text>nicotinate beta-D-ribonucleotide + CO2 + diphosphate = quinolinate + 5-phospho-alpha-D-ribose 1-diphosphate + 2 H(+)</text>
        <dbReference type="Rhea" id="RHEA:12733"/>
        <dbReference type="ChEBI" id="CHEBI:15378"/>
        <dbReference type="ChEBI" id="CHEBI:16526"/>
        <dbReference type="ChEBI" id="CHEBI:29959"/>
        <dbReference type="ChEBI" id="CHEBI:33019"/>
        <dbReference type="ChEBI" id="CHEBI:57502"/>
        <dbReference type="ChEBI" id="CHEBI:58017"/>
        <dbReference type="EC" id="2.4.2.19"/>
    </reaction>
</comment>
<dbReference type="EC" id="2.4.2.19" evidence="9"/>
<evidence type="ECO:0000256" key="1">
    <source>
        <dbReference type="ARBA" id="ARBA00003237"/>
    </source>
</evidence>
<evidence type="ECO:0000256" key="6">
    <source>
        <dbReference type="ARBA" id="ARBA00022676"/>
    </source>
</evidence>
<feature type="domain" description="Quinolinate phosphoribosyl transferase C-terminal" evidence="10">
    <location>
        <begin position="104"/>
        <end position="276"/>
    </location>
</feature>
<dbReference type="Gene3D" id="3.20.20.70">
    <property type="entry name" value="Aldolase class I"/>
    <property type="match status" value="1"/>
</dbReference>